<evidence type="ECO:0000313" key="2">
    <source>
        <dbReference type="Proteomes" id="UP001219525"/>
    </source>
</evidence>
<reference evidence="1" key="1">
    <citation type="submission" date="2023-03" db="EMBL/GenBank/DDBJ databases">
        <title>Massive genome expansion in bonnet fungi (Mycena s.s.) driven by repeated elements and novel gene families across ecological guilds.</title>
        <authorList>
            <consortium name="Lawrence Berkeley National Laboratory"/>
            <person name="Harder C.B."/>
            <person name="Miyauchi S."/>
            <person name="Viragh M."/>
            <person name="Kuo A."/>
            <person name="Thoen E."/>
            <person name="Andreopoulos B."/>
            <person name="Lu D."/>
            <person name="Skrede I."/>
            <person name="Drula E."/>
            <person name="Henrissat B."/>
            <person name="Morin E."/>
            <person name="Kohler A."/>
            <person name="Barry K."/>
            <person name="LaButti K."/>
            <person name="Morin E."/>
            <person name="Salamov A."/>
            <person name="Lipzen A."/>
            <person name="Mereny Z."/>
            <person name="Hegedus B."/>
            <person name="Baldrian P."/>
            <person name="Stursova M."/>
            <person name="Weitz H."/>
            <person name="Taylor A."/>
            <person name="Grigoriev I.V."/>
            <person name="Nagy L.G."/>
            <person name="Martin F."/>
            <person name="Kauserud H."/>
        </authorList>
    </citation>
    <scope>NUCLEOTIDE SEQUENCE</scope>
    <source>
        <strain evidence="1">9144</strain>
    </source>
</reference>
<sequence length="169" mass="18516">MSVFDLPAAAALAEFASSCRTRAVRARPHVRAGVSRARAALGGMPALVGLDLWVLVEPDLNAYRFFIGDLRAAAPGLEDFQFTCTPVFGKRAQKPLNALAYALCEFPRLKSFAGHHARVPRGALLWSRARAACRNHLKQGAPHMPACAWIDQGHEHQTEACHFWHVAPL</sequence>
<gene>
    <name evidence="1" type="ORF">GGX14DRAFT_565367</name>
</gene>
<name>A0AAD6VIR0_9AGAR</name>
<organism evidence="1 2">
    <name type="scientific">Mycena pura</name>
    <dbReference type="NCBI Taxonomy" id="153505"/>
    <lineage>
        <taxon>Eukaryota</taxon>
        <taxon>Fungi</taxon>
        <taxon>Dikarya</taxon>
        <taxon>Basidiomycota</taxon>
        <taxon>Agaricomycotina</taxon>
        <taxon>Agaricomycetes</taxon>
        <taxon>Agaricomycetidae</taxon>
        <taxon>Agaricales</taxon>
        <taxon>Marasmiineae</taxon>
        <taxon>Mycenaceae</taxon>
        <taxon>Mycena</taxon>
    </lineage>
</organism>
<accession>A0AAD6VIR0</accession>
<dbReference type="AlphaFoldDB" id="A0AAD6VIR0"/>
<comment type="caution">
    <text evidence="1">The sequence shown here is derived from an EMBL/GenBank/DDBJ whole genome shotgun (WGS) entry which is preliminary data.</text>
</comment>
<dbReference type="Proteomes" id="UP001219525">
    <property type="component" value="Unassembled WGS sequence"/>
</dbReference>
<evidence type="ECO:0000313" key="1">
    <source>
        <dbReference type="EMBL" id="KAJ7210763.1"/>
    </source>
</evidence>
<dbReference type="EMBL" id="JARJCW010000027">
    <property type="protein sequence ID" value="KAJ7210763.1"/>
    <property type="molecule type" value="Genomic_DNA"/>
</dbReference>
<protein>
    <submittedName>
        <fullName evidence="1">Uncharacterized protein</fullName>
    </submittedName>
</protein>
<keyword evidence="2" id="KW-1185">Reference proteome</keyword>
<proteinExistence type="predicted"/>